<comment type="caution">
    <text evidence="1">The sequence shown here is derived from an EMBL/GenBank/DDBJ whole genome shotgun (WGS) entry which is preliminary data.</text>
</comment>
<organism evidence="1 2">
    <name type="scientific">Candidatus Kaiserbacteria bacterium RIFCSPLOWO2_01_FULL_54_24</name>
    <dbReference type="NCBI Taxonomy" id="1798515"/>
    <lineage>
        <taxon>Bacteria</taxon>
        <taxon>Candidatus Kaiseribacteriota</taxon>
    </lineage>
</organism>
<protein>
    <recommendedName>
        <fullName evidence="3">Antitoxin</fullName>
    </recommendedName>
</protein>
<evidence type="ECO:0008006" key="3">
    <source>
        <dbReference type="Google" id="ProtNLM"/>
    </source>
</evidence>
<evidence type="ECO:0000313" key="1">
    <source>
        <dbReference type="EMBL" id="OGG77158.1"/>
    </source>
</evidence>
<gene>
    <name evidence="1" type="ORF">A3B35_02620</name>
</gene>
<name>A0A1F6EU55_9BACT</name>
<sequence>MTTQVVFKVDPKIKAKAMRRAKQEGVPFASVLKLATKAFAEGKFDVGIVSEERFNAKTEKELRAIHRDIKLGRNLIKFKSSKEMDDYLLSL</sequence>
<reference evidence="1 2" key="1">
    <citation type="journal article" date="2016" name="Nat. Commun.">
        <title>Thousands of microbial genomes shed light on interconnected biogeochemical processes in an aquifer system.</title>
        <authorList>
            <person name="Anantharaman K."/>
            <person name="Brown C.T."/>
            <person name="Hug L.A."/>
            <person name="Sharon I."/>
            <person name="Castelle C.J."/>
            <person name="Probst A.J."/>
            <person name="Thomas B.C."/>
            <person name="Singh A."/>
            <person name="Wilkins M.J."/>
            <person name="Karaoz U."/>
            <person name="Brodie E.L."/>
            <person name="Williams K.H."/>
            <person name="Hubbard S.S."/>
            <person name="Banfield J.F."/>
        </authorList>
    </citation>
    <scope>NUCLEOTIDE SEQUENCE [LARGE SCALE GENOMIC DNA]</scope>
</reference>
<evidence type="ECO:0000313" key="2">
    <source>
        <dbReference type="Proteomes" id="UP000177215"/>
    </source>
</evidence>
<proteinExistence type="predicted"/>
<accession>A0A1F6EU55</accession>
<dbReference type="EMBL" id="MFMC01000025">
    <property type="protein sequence ID" value="OGG77158.1"/>
    <property type="molecule type" value="Genomic_DNA"/>
</dbReference>
<dbReference type="Proteomes" id="UP000177215">
    <property type="component" value="Unassembled WGS sequence"/>
</dbReference>
<dbReference type="AlphaFoldDB" id="A0A1F6EU55"/>